<comment type="cofactor">
    <cofactor evidence="7">
        <name>Mg(2+)</name>
        <dbReference type="ChEBI" id="CHEBI:18420"/>
    </cofactor>
    <text evidence="7">Binds 1 Mg(2+) ion per subunit.</text>
</comment>
<comment type="pathway">
    <text evidence="7">Metabolic intermediate biosynthesis; chorismate biosynthesis; chorismate from D-erythrose 4-phosphate and phosphoenolpyruvate: step 5/7.</text>
</comment>
<keyword evidence="4 7" id="KW-0418">Kinase</keyword>
<dbReference type="SUPFAM" id="SSF52540">
    <property type="entry name" value="P-loop containing nucleoside triphosphate hydrolases"/>
    <property type="match status" value="1"/>
</dbReference>
<dbReference type="InterPro" id="IPR031322">
    <property type="entry name" value="Shikimate/glucono_kinase"/>
</dbReference>
<dbReference type="OrthoDB" id="9800332at2"/>
<dbReference type="GO" id="GO:0005829">
    <property type="term" value="C:cytosol"/>
    <property type="evidence" value="ECO:0007669"/>
    <property type="project" value="TreeGrafter"/>
</dbReference>
<dbReference type="EC" id="2.7.1.71" evidence="7"/>
<comment type="caution">
    <text evidence="7">Lacks conserved residue(s) required for the propagation of feature annotation.</text>
</comment>
<dbReference type="EMBL" id="RJJX01000003">
    <property type="protein sequence ID" value="RUT79339.1"/>
    <property type="molecule type" value="Genomic_DNA"/>
</dbReference>
<dbReference type="GO" id="GO:0000287">
    <property type="term" value="F:magnesium ion binding"/>
    <property type="evidence" value="ECO:0007669"/>
    <property type="project" value="UniProtKB-UniRule"/>
</dbReference>
<feature type="binding site" evidence="7">
    <location>
        <position position="78"/>
    </location>
    <ligand>
        <name>substrate</name>
    </ligand>
</feature>
<evidence type="ECO:0000313" key="9">
    <source>
        <dbReference type="Proteomes" id="UP000282985"/>
    </source>
</evidence>
<dbReference type="Proteomes" id="UP000282985">
    <property type="component" value="Unassembled WGS sequence"/>
</dbReference>
<comment type="subcellular location">
    <subcellularLocation>
        <location evidence="7">Cytoplasm</location>
    </subcellularLocation>
</comment>
<keyword evidence="3 7" id="KW-0547">Nucleotide-binding</keyword>
<keyword evidence="6 7" id="KW-0057">Aromatic amino acid biosynthesis</keyword>
<keyword evidence="7" id="KW-0479">Metal-binding</keyword>
<protein>
    <recommendedName>
        <fullName evidence="7">Shikimate kinase</fullName>
        <shortName evidence="7">SK</shortName>
        <ecNumber evidence="7">2.7.1.71</ecNumber>
    </recommendedName>
</protein>
<dbReference type="PRINTS" id="PR01100">
    <property type="entry name" value="SHIKIMTKNASE"/>
</dbReference>
<dbReference type="UniPathway" id="UPA00053">
    <property type="reaction ID" value="UER00088"/>
</dbReference>
<organism evidence="8 9">
    <name type="scientific">Ancylomarina longa</name>
    <dbReference type="NCBI Taxonomy" id="2487017"/>
    <lineage>
        <taxon>Bacteria</taxon>
        <taxon>Pseudomonadati</taxon>
        <taxon>Bacteroidota</taxon>
        <taxon>Bacteroidia</taxon>
        <taxon>Marinilabiliales</taxon>
        <taxon>Marinifilaceae</taxon>
        <taxon>Ancylomarina</taxon>
    </lineage>
</organism>
<evidence type="ECO:0000313" key="8">
    <source>
        <dbReference type="EMBL" id="RUT79339.1"/>
    </source>
</evidence>
<keyword evidence="1 7" id="KW-0028">Amino-acid biosynthesis</keyword>
<feature type="binding site" evidence="7">
    <location>
        <begin position="10"/>
        <end position="15"/>
    </location>
    <ligand>
        <name>ATP</name>
        <dbReference type="ChEBI" id="CHEBI:30616"/>
    </ligand>
</feature>
<sequence length="169" mass="19441">MRIFLIGYMGCGKSRWGRLIADHYGFRFIDLDSLIEEREKASIPELFENIGESGFREKEQAALHSIADYQNIIVATGGGAPCFNNNMEEMNGMGLTLYIEGSPELLRDRVTSSKTERPLVKNLSQEELLQYIQRHLMIRLPFYEQANYKIVSGNLELQDFFKILDKVIL</sequence>
<evidence type="ECO:0000256" key="4">
    <source>
        <dbReference type="ARBA" id="ARBA00022777"/>
    </source>
</evidence>
<dbReference type="PANTHER" id="PTHR21087:SF16">
    <property type="entry name" value="SHIKIMATE KINASE 1, CHLOROPLASTIC"/>
    <property type="match status" value="1"/>
</dbReference>
<keyword evidence="2 7" id="KW-0808">Transferase</keyword>
<dbReference type="AlphaFoldDB" id="A0A434AY24"/>
<comment type="catalytic activity">
    <reaction evidence="7">
        <text>shikimate + ATP = 3-phosphoshikimate + ADP + H(+)</text>
        <dbReference type="Rhea" id="RHEA:13121"/>
        <dbReference type="ChEBI" id="CHEBI:15378"/>
        <dbReference type="ChEBI" id="CHEBI:30616"/>
        <dbReference type="ChEBI" id="CHEBI:36208"/>
        <dbReference type="ChEBI" id="CHEBI:145989"/>
        <dbReference type="ChEBI" id="CHEBI:456216"/>
        <dbReference type="EC" id="2.7.1.71"/>
    </reaction>
</comment>
<proteinExistence type="inferred from homology"/>
<name>A0A434AY24_9BACT</name>
<feature type="binding site" evidence="7">
    <location>
        <position position="32"/>
    </location>
    <ligand>
        <name>substrate</name>
    </ligand>
</feature>
<comment type="caution">
    <text evidence="8">The sequence shown here is derived from an EMBL/GenBank/DDBJ whole genome shotgun (WGS) entry which is preliminary data.</text>
</comment>
<dbReference type="InterPro" id="IPR027417">
    <property type="entry name" value="P-loop_NTPase"/>
</dbReference>
<reference evidence="8 9" key="1">
    <citation type="submission" date="2018-11" db="EMBL/GenBank/DDBJ databases">
        <title>Parancylomarina longa gen. nov., sp. nov., isolated from sediments of southern Okinawa.</title>
        <authorList>
            <person name="Fu T."/>
        </authorList>
    </citation>
    <scope>NUCLEOTIDE SEQUENCE [LARGE SCALE GENOMIC DNA]</scope>
    <source>
        <strain evidence="8 9">T3-2 S1-C</strain>
    </source>
</reference>
<dbReference type="HAMAP" id="MF_00109">
    <property type="entry name" value="Shikimate_kinase"/>
    <property type="match status" value="1"/>
</dbReference>
<feature type="binding site" evidence="7">
    <location>
        <position position="139"/>
    </location>
    <ligand>
        <name>substrate</name>
    </ligand>
</feature>
<feature type="binding site" evidence="7">
    <location>
        <position position="117"/>
    </location>
    <ligand>
        <name>ATP</name>
        <dbReference type="ChEBI" id="CHEBI:30616"/>
    </ligand>
</feature>
<feature type="binding site" evidence="7">
    <location>
        <position position="14"/>
    </location>
    <ligand>
        <name>Mg(2+)</name>
        <dbReference type="ChEBI" id="CHEBI:18420"/>
    </ligand>
</feature>
<evidence type="ECO:0000256" key="1">
    <source>
        <dbReference type="ARBA" id="ARBA00022605"/>
    </source>
</evidence>
<dbReference type="PANTHER" id="PTHR21087">
    <property type="entry name" value="SHIKIMATE KINASE"/>
    <property type="match status" value="1"/>
</dbReference>
<keyword evidence="9" id="KW-1185">Reference proteome</keyword>
<evidence type="ECO:0000256" key="5">
    <source>
        <dbReference type="ARBA" id="ARBA00022840"/>
    </source>
</evidence>
<dbReference type="GO" id="GO:0008652">
    <property type="term" value="P:amino acid biosynthetic process"/>
    <property type="evidence" value="ECO:0007669"/>
    <property type="project" value="UniProtKB-KW"/>
</dbReference>
<keyword evidence="5 7" id="KW-0067">ATP-binding</keyword>
<dbReference type="GO" id="GO:0009073">
    <property type="term" value="P:aromatic amino acid family biosynthetic process"/>
    <property type="evidence" value="ECO:0007669"/>
    <property type="project" value="UniProtKB-KW"/>
</dbReference>
<evidence type="ECO:0000256" key="3">
    <source>
        <dbReference type="ARBA" id="ARBA00022741"/>
    </source>
</evidence>
<comment type="function">
    <text evidence="7">Catalyzes the specific phosphorylation of the 3-hydroxyl group of shikimic acid using ATP as a cosubstrate.</text>
</comment>
<dbReference type="CDD" id="cd00464">
    <property type="entry name" value="SK"/>
    <property type="match status" value="1"/>
</dbReference>
<evidence type="ECO:0000256" key="6">
    <source>
        <dbReference type="ARBA" id="ARBA00023141"/>
    </source>
</evidence>
<keyword evidence="7" id="KW-0963">Cytoplasm</keyword>
<accession>A0A434AY24</accession>
<evidence type="ECO:0000256" key="7">
    <source>
        <dbReference type="HAMAP-Rule" id="MF_00109"/>
    </source>
</evidence>
<keyword evidence="7" id="KW-0460">Magnesium</keyword>
<comment type="subunit">
    <text evidence="7">Monomer.</text>
</comment>
<dbReference type="GO" id="GO:0005524">
    <property type="term" value="F:ATP binding"/>
    <property type="evidence" value="ECO:0007669"/>
    <property type="project" value="UniProtKB-UniRule"/>
</dbReference>
<dbReference type="InterPro" id="IPR000623">
    <property type="entry name" value="Shikimate_kinase/TSH1"/>
</dbReference>
<feature type="binding site" evidence="7">
    <location>
        <position position="56"/>
    </location>
    <ligand>
        <name>substrate</name>
    </ligand>
</feature>
<dbReference type="RefSeq" id="WP_127342629.1">
    <property type="nucleotide sequence ID" value="NZ_RJJX01000003.1"/>
</dbReference>
<dbReference type="GO" id="GO:0009423">
    <property type="term" value="P:chorismate biosynthetic process"/>
    <property type="evidence" value="ECO:0007669"/>
    <property type="project" value="UniProtKB-UniRule"/>
</dbReference>
<dbReference type="Gene3D" id="3.40.50.300">
    <property type="entry name" value="P-loop containing nucleotide triphosphate hydrolases"/>
    <property type="match status" value="1"/>
</dbReference>
<comment type="similarity">
    <text evidence="7">Belongs to the shikimate kinase family.</text>
</comment>
<evidence type="ECO:0000256" key="2">
    <source>
        <dbReference type="ARBA" id="ARBA00022679"/>
    </source>
</evidence>
<dbReference type="Pfam" id="PF01202">
    <property type="entry name" value="SKI"/>
    <property type="match status" value="1"/>
</dbReference>
<dbReference type="GO" id="GO:0004765">
    <property type="term" value="F:shikimate kinase activity"/>
    <property type="evidence" value="ECO:0007669"/>
    <property type="project" value="UniProtKB-UniRule"/>
</dbReference>
<gene>
    <name evidence="7" type="primary">aroK</name>
    <name evidence="8" type="ORF">DLK05_03710</name>
</gene>